<organism evidence="1 2">
    <name type="scientific">Mogibacterium timidum ATCC 33093</name>
    <dbReference type="NCBI Taxonomy" id="1401079"/>
    <lineage>
        <taxon>Bacteria</taxon>
        <taxon>Bacillati</taxon>
        <taxon>Bacillota</taxon>
        <taxon>Clostridia</taxon>
        <taxon>Peptostreptococcales</taxon>
        <taxon>Anaerovoracaceae</taxon>
        <taxon>Mogibacterium</taxon>
    </lineage>
</organism>
<sequence>MPNNKQMKFFDNTIKCVGGKIKFRIEFLNAADEIRWNFAINPGRSRILCVTCPG</sequence>
<evidence type="ECO:0000313" key="2">
    <source>
        <dbReference type="Proteomes" id="UP000022645"/>
    </source>
</evidence>
<dbReference type="AlphaFoldDB" id="X8IQN1"/>
<protein>
    <submittedName>
        <fullName evidence="1">Uncharacterized protein</fullName>
    </submittedName>
</protein>
<evidence type="ECO:0000313" key="1">
    <source>
        <dbReference type="EMBL" id="EUC52100.1"/>
    </source>
</evidence>
<dbReference type="Proteomes" id="UP000022645">
    <property type="component" value="Unassembled WGS sequence"/>
</dbReference>
<reference evidence="1 2" key="1">
    <citation type="submission" date="2014-01" db="EMBL/GenBank/DDBJ databases">
        <authorList>
            <person name="Durkin A.S."/>
            <person name="McCorrison J."/>
            <person name="Torralba M."/>
            <person name="Gillis M."/>
            <person name="Haft D.H."/>
            <person name="Methe B."/>
            <person name="Sutton G."/>
            <person name="Nelson K.E."/>
        </authorList>
    </citation>
    <scope>NUCLEOTIDE SEQUENCE [LARGE SCALE GENOMIC DNA]</scope>
    <source>
        <strain evidence="1 2">ATCC 33093</strain>
    </source>
</reference>
<accession>X8IQN1</accession>
<dbReference type="EMBL" id="JALU01000020">
    <property type="protein sequence ID" value="EUC52100.1"/>
    <property type="molecule type" value="Genomic_DNA"/>
</dbReference>
<proteinExistence type="predicted"/>
<name>X8IQN1_9FIRM</name>
<comment type="caution">
    <text evidence="1">The sequence shown here is derived from an EMBL/GenBank/DDBJ whole genome shotgun (WGS) entry which is preliminary data.</text>
</comment>
<gene>
    <name evidence="1" type="ORF">HMPREF0581_0291</name>
</gene>